<dbReference type="InterPro" id="IPR008936">
    <property type="entry name" value="Rho_GTPase_activation_prot"/>
</dbReference>
<dbReference type="PROSITE" id="PS00509">
    <property type="entry name" value="RAS_GTPASE_ACTIV_1"/>
    <property type="match status" value="1"/>
</dbReference>
<dbReference type="Pfam" id="PF00616">
    <property type="entry name" value="RasGAP"/>
    <property type="match status" value="1"/>
</dbReference>
<organism evidence="4 5">
    <name type="scientific">Gnomoniopsis smithogilvyi</name>
    <dbReference type="NCBI Taxonomy" id="1191159"/>
    <lineage>
        <taxon>Eukaryota</taxon>
        <taxon>Fungi</taxon>
        <taxon>Dikarya</taxon>
        <taxon>Ascomycota</taxon>
        <taxon>Pezizomycotina</taxon>
        <taxon>Sordariomycetes</taxon>
        <taxon>Sordariomycetidae</taxon>
        <taxon>Diaporthales</taxon>
        <taxon>Gnomoniaceae</taxon>
        <taxon>Gnomoniopsis</taxon>
    </lineage>
</organism>
<feature type="compositionally biased region" description="Polar residues" evidence="2">
    <location>
        <begin position="89"/>
        <end position="98"/>
    </location>
</feature>
<sequence>MDARRKSQDASRPPPRPRRPSASLPSVPLIHTLDSPFTHASPGRDRELKSASPTGSGAGAGAQNSLRFAIPRRTSAGNLRNTAYRPGVTSPTLAANPQATIRAVTPDRPIEHGIQNGFQTNNSSSSSAASSNTGTALPTPVGRAFGSMSPPNSPPRSTPKSHASTPGGARRQGIVFNDTFPSSLDTVSSSPPSRPSIRPRGHTLDAPYRQSSVTPPIESSRHRVGSVSSTGSMSSMPPHEEVLRGPPVPRHSPALESSSYPTVYHTRPADLHIQTGAILKDKRSSTRAKLMKRASRPTSPMLSPPPSVDSLPLPVPTDDANKLLCLMKYFCGRMRGQIAYQTELNGPWHRGLGYIEYERGSLMFDSGETGPFHTAIVSDLRGCRVLPVDRAGMERSCLELVNPQTGAEVLIRPTKSDELDLWLAALLCWQQVQPNAVRLPNSQSSTPISQTRPDLIRRGSSTASTAPSVIKVSIVSLWDKGIAHSPHAILKRASTRDLRTTQTGWRKISCILYDNGEVKLMNENDGTTLSIIQLSQLSRCAIQKLDKSVLDEEFCIAIFPLYALTATQLSLFRPVFISLDHRILFEVWFVLLRAFTVPEIYALDDSEEDEIIGVTDFDMEPTSEMFRVEKTINLRVIEAKFGGPTSPHSTSLRDRHGKNEYDAFVGNYFAEVMLDGDIRARTITKHATRTPFWRDDCEFVDLPGDLPTLSVRLKRVEGNMDSMTHQLQASLGLPRSGGLTETICGYVDIPLHQLERGKDHEEWRQICDAKQQLLGTMLCKVRHEELVVFMAKDYKPLSEMLHNFSSGLTMQISEALPGQLRRLAEVFLNIFQVTSSASDWLMALVEDEIDGIGQQAHLKKLRNSRRIQTGDGLDMANANEREALRDVGKALAGEANLLFRGNSLLTQALEFHMRRLGTDYIEEILGDKIFEINEINPNCEVDPGKVQPGEDIDQHWDQLLQFTNEIWECVAKSASKFPPEMRHILKYIRAVAEDRYGDFLRTVAFTSVSGFLFLRFICPAILNPKLFGLLRDYPRPKAQRTLTLIAKALQALANLSNIGKKEVWMEPMNRFLSSRRQALKDFIDEVCAIPAERSNYVLPASYSTPITMMGRLSPLAREGFPSLPYLVDHARNFASIVKLWTDHNRSSTSDARYEGDLLKFHKHCIALQERADLCMSRMDVIRADNENASLPTDSDLITADAMEHLSLTDLSIHSISKGSNGAAPWMDYERPPGSSGGSSIDDERPPKLRSYRSSDRRSNRPTPLVYADTEPSASSASASDHRQKHGKPVALKTIRSGKNAKKFLVGIIRRLDRDRTGSPETTSSGSHSQAGPHFAAAGNYSNNGSMSPGGAGMMAPPAAGTGSMKREKEKGRGGLAGGFGNLVEGWKESDAGRH</sequence>
<dbReference type="SUPFAM" id="SSF48350">
    <property type="entry name" value="GTPase activation domain, GAP"/>
    <property type="match status" value="1"/>
</dbReference>
<feature type="compositionally biased region" description="Basic and acidic residues" evidence="2">
    <location>
        <begin position="1385"/>
        <end position="1394"/>
    </location>
</feature>
<comment type="caution">
    <text evidence="4">The sequence shown here is derived from an EMBL/GenBank/DDBJ whole genome shotgun (WGS) entry which is preliminary data.</text>
</comment>
<keyword evidence="1" id="KW-0343">GTPase activation</keyword>
<feature type="compositionally biased region" description="Low complexity" evidence="2">
    <location>
        <begin position="1353"/>
        <end position="1363"/>
    </location>
</feature>
<feature type="compositionally biased region" description="Basic and acidic residues" evidence="2">
    <location>
        <begin position="1241"/>
        <end position="1258"/>
    </location>
</feature>
<proteinExistence type="predicted"/>
<feature type="region of interest" description="Disordered" evidence="2">
    <location>
        <begin position="1"/>
        <end position="98"/>
    </location>
</feature>
<feature type="compositionally biased region" description="Basic residues" evidence="2">
    <location>
        <begin position="285"/>
        <end position="295"/>
    </location>
</feature>
<feature type="region of interest" description="Disordered" evidence="2">
    <location>
        <begin position="1220"/>
        <end position="1295"/>
    </location>
</feature>
<dbReference type="PANTHER" id="PTHR10194:SF60">
    <property type="entry name" value="RAS GTPASE-ACTIVATING PROTEIN RASKOL"/>
    <property type="match status" value="1"/>
</dbReference>
<gene>
    <name evidence="4" type="primary">BUD2</name>
    <name evidence="4" type="ORF">N0V93_000146</name>
</gene>
<feature type="region of interest" description="Disordered" evidence="2">
    <location>
        <begin position="274"/>
        <end position="314"/>
    </location>
</feature>
<evidence type="ECO:0000256" key="1">
    <source>
        <dbReference type="ARBA" id="ARBA00022468"/>
    </source>
</evidence>
<protein>
    <submittedName>
        <fullName evidence="4">GTPase activating factor</fullName>
    </submittedName>
</protein>
<dbReference type="EMBL" id="JAPEVB010000001">
    <property type="protein sequence ID" value="KAJ4395930.1"/>
    <property type="molecule type" value="Genomic_DNA"/>
</dbReference>
<keyword evidence="5" id="KW-1185">Reference proteome</keyword>
<feature type="region of interest" description="Disordered" evidence="2">
    <location>
        <begin position="110"/>
        <end position="261"/>
    </location>
</feature>
<evidence type="ECO:0000313" key="5">
    <source>
        <dbReference type="Proteomes" id="UP001140453"/>
    </source>
</evidence>
<dbReference type="CDD" id="cd05137">
    <property type="entry name" value="RasGAP_CLA2_BUD2"/>
    <property type="match status" value="1"/>
</dbReference>
<dbReference type="PANTHER" id="PTHR10194">
    <property type="entry name" value="RAS GTPASE-ACTIVATING PROTEINS"/>
    <property type="match status" value="1"/>
</dbReference>
<accession>A0A9W9D1F1</accession>
<feature type="compositionally biased region" description="Low complexity" evidence="2">
    <location>
        <begin position="120"/>
        <end position="136"/>
    </location>
</feature>
<evidence type="ECO:0000313" key="4">
    <source>
        <dbReference type="EMBL" id="KAJ4395930.1"/>
    </source>
</evidence>
<evidence type="ECO:0000256" key="2">
    <source>
        <dbReference type="SAM" id="MobiDB-lite"/>
    </source>
</evidence>
<dbReference type="Gene3D" id="1.10.506.10">
    <property type="entry name" value="GTPase Activation - p120gap, domain 1"/>
    <property type="match status" value="1"/>
</dbReference>
<name>A0A9W9D1F1_9PEZI</name>
<evidence type="ECO:0000259" key="3">
    <source>
        <dbReference type="PROSITE" id="PS50018"/>
    </source>
</evidence>
<reference evidence="4" key="1">
    <citation type="submission" date="2022-10" db="EMBL/GenBank/DDBJ databases">
        <title>Tapping the CABI collections for fungal endophytes: first genome assemblies for Collariella, Neodidymelliopsis, Ascochyta clinopodiicola, Didymella pomorum, Didymosphaeria variabile, Neocosmospora piperis and Neocucurbitaria cava.</title>
        <authorList>
            <person name="Hill R."/>
        </authorList>
    </citation>
    <scope>NUCLEOTIDE SEQUENCE</scope>
    <source>
        <strain evidence="4">IMI 355082</strain>
    </source>
</reference>
<dbReference type="PROSITE" id="PS50018">
    <property type="entry name" value="RAS_GTPASE_ACTIV_2"/>
    <property type="match status" value="1"/>
</dbReference>
<dbReference type="OrthoDB" id="775356at2759"/>
<dbReference type="SMART" id="SM00323">
    <property type="entry name" value="RasGAP"/>
    <property type="match status" value="1"/>
</dbReference>
<feature type="compositionally biased region" description="Low complexity" evidence="2">
    <location>
        <begin position="225"/>
        <end position="237"/>
    </location>
</feature>
<dbReference type="InterPro" id="IPR039360">
    <property type="entry name" value="Ras_GTPase"/>
</dbReference>
<dbReference type="InterPro" id="IPR023152">
    <property type="entry name" value="RasGAP_CS"/>
</dbReference>
<feature type="compositionally biased region" description="Low complexity" evidence="2">
    <location>
        <begin position="181"/>
        <end position="198"/>
    </location>
</feature>
<feature type="compositionally biased region" description="Polar residues" evidence="2">
    <location>
        <begin position="1318"/>
        <end position="1329"/>
    </location>
</feature>
<feature type="region of interest" description="Disordered" evidence="2">
    <location>
        <begin position="1310"/>
        <end position="1394"/>
    </location>
</feature>
<dbReference type="GO" id="GO:0007165">
    <property type="term" value="P:signal transduction"/>
    <property type="evidence" value="ECO:0007669"/>
    <property type="project" value="UniProtKB-ARBA"/>
</dbReference>
<dbReference type="InterPro" id="IPR001936">
    <property type="entry name" value="RasGAP_dom"/>
</dbReference>
<dbReference type="CDD" id="cd00030">
    <property type="entry name" value="C2"/>
    <property type="match status" value="1"/>
</dbReference>
<feature type="compositionally biased region" description="Low complexity" evidence="2">
    <location>
        <begin position="20"/>
        <end position="29"/>
    </location>
</feature>
<dbReference type="GO" id="GO:0005096">
    <property type="term" value="F:GTPase activator activity"/>
    <property type="evidence" value="ECO:0007669"/>
    <property type="project" value="UniProtKB-KW"/>
</dbReference>
<dbReference type="Proteomes" id="UP001140453">
    <property type="component" value="Unassembled WGS sequence"/>
</dbReference>
<feature type="domain" description="Ras-GAP" evidence="3">
    <location>
        <begin position="819"/>
        <end position="1054"/>
    </location>
</feature>